<reference evidence="2 3" key="2">
    <citation type="submission" date="2020-05" db="EMBL/GenBank/DDBJ databases">
        <authorList>
            <person name="Khan S.A."/>
            <person name="Jeon C.O."/>
            <person name="Chun B.H."/>
        </authorList>
    </citation>
    <scope>NUCLEOTIDE SEQUENCE [LARGE SCALE GENOMIC DNA]</scope>
    <source>
        <strain evidence="2 3">H242</strain>
    </source>
</reference>
<evidence type="ECO:0000313" key="2">
    <source>
        <dbReference type="EMBL" id="QJW85408.1"/>
    </source>
</evidence>
<reference evidence="2 3" key="1">
    <citation type="submission" date="2020-05" db="EMBL/GenBank/DDBJ databases">
        <title>Ramlibacter rhizophilus sp. nov., isolated from rhizosphere soil of national flower Mugunghwa from South Korea.</title>
        <authorList>
            <person name="Zheng-Fei Y."/>
            <person name="Huan T."/>
        </authorList>
    </citation>
    <scope>NUCLEOTIDE SEQUENCE [LARGE SCALE GENOMIC DNA]</scope>
    <source>
        <strain evidence="2 3">H242</strain>
    </source>
</reference>
<sequence length="155" mass="16285">MVAMHDWGGTSVAMYIGTSFPGMTFAPASAPRCCVSSPRDDFGHIPAFNVVLRYRPEGAGTLAPGQFALFNSTDCTGAAMVVDNFDLPATSGGTPGNFTGSMLLGERTRVSVFPQQVQKGNGIIVNASGCPAPGARARCRSSPRPSRSPSTTWRR</sequence>
<dbReference type="EMBL" id="CP053418">
    <property type="protein sequence ID" value="QJW85408.1"/>
    <property type="molecule type" value="Genomic_DNA"/>
</dbReference>
<dbReference type="Proteomes" id="UP000500826">
    <property type="component" value="Chromosome"/>
</dbReference>
<evidence type="ECO:0000313" key="3">
    <source>
        <dbReference type="Proteomes" id="UP000500826"/>
    </source>
</evidence>
<proteinExistence type="predicted"/>
<gene>
    <name evidence="2" type="ORF">HK414_24725</name>
</gene>
<organism evidence="2 3">
    <name type="scientific">Ramlibacter terrae</name>
    <dbReference type="NCBI Taxonomy" id="2732511"/>
    <lineage>
        <taxon>Bacteria</taxon>
        <taxon>Pseudomonadati</taxon>
        <taxon>Pseudomonadota</taxon>
        <taxon>Betaproteobacteria</taxon>
        <taxon>Burkholderiales</taxon>
        <taxon>Comamonadaceae</taxon>
        <taxon>Ramlibacter</taxon>
    </lineage>
</organism>
<feature type="region of interest" description="Disordered" evidence="1">
    <location>
        <begin position="132"/>
        <end position="155"/>
    </location>
</feature>
<evidence type="ECO:0000256" key="1">
    <source>
        <dbReference type="SAM" id="MobiDB-lite"/>
    </source>
</evidence>
<accession>A0ABX6P5Q7</accession>
<name>A0ABX6P5Q7_9BURK</name>
<keyword evidence="3" id="KW-1185">Reference proteome</keyword>
<protein>
    <submittedName>
        <fullName evidence="2">Uncharacterized protein</fullName>
    </submittedName>
</protein>